<evidence type="ECO:0000256" key="5">
    <source>
        <dbReference type="SAM" id="MobiDB-lite"/>
    </source>
</evidence>
<feature type="region of interest" description="Disordered" evidence="5">
    <location>
        <begin position="185"/>
        <end position="222"/>
    </location>
</feature>
<dbReference type="GO" id="GO:0012505">
    <property type="term" value="C:endomembrane system"/>
    <property type="evidence" value="ECO:0007669"/>
    <property type="project" value="UniProtKB-SubCell"/>
</dbReference>
<organism evidence="7 8">
    <name type="scientific">Halobaculum litoreum</name>
    <dbReference type="NCBI Taxonomy" id="3031998"/>
    <lineage>
        <taxon>Archaea</taxon>
        <taxon>Methanobacteriati</taxon>
        <taxon>Methanobacteriota</taxon>
        <taxon>Stenosarchaea group</taxon>
        <taxon>Halobacteria</taxon>
        <taxon>Halobacteriales</taxon>
        <taxon>Haloferacaceae</taxon>
        <taxon>Halobaculum</taxon>
    </lineage>
</organism>
<feature type="compositionally biased region" description="Low complexity" evidence="5">
    <location>
        <begin position="209"/>
        <end position="222"/>
    </location>
</feature>
<feature type="transmembrane region" description="Helical" evidence="6">
    <location>
        <begin position="47"/>
        <end position="69"/>
    </location>
</feature>
<dbReference type="PANTHER" id="PTHR31851">
    <property type="entry name" value="FE(2+)/MN(2+) TRANSPORTER PCL1"/>
    <property type="match status" value="1"/>
</dbReference>
<evidence type="ECO:0000256" key="2">
    <source>
        <dbReference type="ARBA" id="ARBA00022692"/>
    </source>
</evidence>
<feature type="transmembrane region" description="Helical" evidence="6">
    <location>
        <begin position="100"/>
        <end position="121"/>
    </location>
</feature>
<feature type="transmembrane region" description="Helical" evidence="6">
    <location>
        <begin position="127"/>
        <end position="146"/>
    </location>
</feature>
<dbReference type="EMBL" id="JBHSZG010000008">
    <property type="protein sequence ID" value="MFC7137935.1"/>
    <property type="molecule type" value="Genomic_DNA"/>
</dbReference>
<reference evidence="7 8" key="1">
    <citation type="journal article" date="2019" name="Int. J. Syst. Evol. Microbiol.">
        <title>The Global Catalogue of Microorganisms (GCM) 10K type strain sequencing project: providing services to taxonomists for standard genome sequencing and annotation.</title>
        <authorList>
            <consortium name="The Broad Institute Genomics Platform"/>
            <consortium name="The Broad Institute Genome Sequencing Center for Infectious Disease"/>
            <person name="Wu L."/>
            <person name="Ma J."/>
        </authorList>
    </citation>
    <scope>NUCLEOTIDE SEQUENCE [LARGE SCALE GENOMIC DNA]</scope>
    <source>
        <strain evidence="7 8">DT92</strain>
    </source>
</reference>
<evidence type="ECO:0000256" key="6">
    <source>
        <dbReference type="SAM" id="Phobius"/>
    </source>
</evidence>
<accession>A0ABD5XXX4</accession>
<feature type="transmembrane region" description="Helical" evidence="6">
    <location>
        <begin position="158"/>
        <end position="178"/>
    </location>
</feature>
<evidence type="ECO:0000256" key="1">
    <source>
        <dbReference type="ARBA" id="ARBA00004127"/>
    </source>
</evidence>
<dbReference type="Proteomes" id="UP001596368">
    <property type="component" value="Unassembled WGS sequence"/>
</dbReference>
<evidence type="ECO:0000256" key="3">
    <source>
        <dbReference type="ARBA" id="ARBA00022989"/>
    </source>
</evidence>
<protein>
    <submittedName>
        <fullName evidence="7">VIT1/CCC1 transporter family protein</fullName>
    </submittedName>
</protein>
<keyword evidence="2 6" id="KW-0812">Transmembrane</keyword>
<name>A0ABD5XXX4_9EURY</name>
<dbReference type="Pfam" id="PF01988">
    <property type="entry name" value="VIT1"/>
    <property type="match status" value="2"/>
</dbReference>
<evidence type="ECO:0000256" key="4">
    <source>
        <dbReference type="ARBA" id="ARBA00023136"/>
    </source>
</evidence>
<feature type="transmembrane region" description="Helical" evidence="6">
    <location>
        <begin position="20"/>
        <end position="41"/>
    </location>
</feature>
<keyword evidence="3 6" id="KW-1133">Transmembrane helix</keyword>
<comment type="subcellular location">
    <subcellularLocation>
        <location evidence="1">Endomembrane system</location>
        <topology evidence="1">Multi-pass membrane protein</topology>
    </subcellularLocation>
</comment>
<gene>
    <name evidence="7" type="ORF">ACFQRB_18780</name>
</gene>
<keyword evidence="4 6" id="KW-0472">Membrane</keyword>
<keyword evidence="8" id="KW-1185">Reference proteome</keyword>
<dbReference type="InterPro" id="IPR008217">
    <property type="entry name" value="Ccc1_fam"/>
</dbReference>
<dbReference type="AlphaFoldDB" id="A0ABD5XXX4"/>
<evidence type="ECO:0000313" key="7">
    <source>
        <dbReference type="EMBL" id="MFC7137935.1"/>
    </source>
</evidence>
<proteinExistence type="predicted"/>
<sequence length="222" mass="23019">MLERLLGDERTDAGTYLAEYIYGANDGIVTTFAVVAGVAGAALEPSIVLILGVANLLADGFSMGMSNYLSRRTEIDYREADGRRGDAPADDGKAPARTALATFAAFVVAGWTPLLPYVFVIEPLFEAAVVVTGVAFFTVGASRSLVTKRSWYRAGGEMFAVGMTAAAVAYTVGVLLGASRESPGAVDGRLRGTHAGGPATPRRPRRGRASAAAATATASTPR</sequence>
<comment type="caution">
    <text evidence="7">The sequence shown here is derived from an EMBL/GenBank/DDBJ whole genome shotgun (WGS) entry which is preliminary data.</text>
</comment>
<evidence type="ECO:0000313" key="8">
    <source>
        <dbReference type="Proteomes" id="UP001596368"/>
    </source>
</evidence>